<evidence type="ECO:0000313" key="3">
    <source>
        <dbReference type="Proteomes" id="UP000002316"/>
    </source>
</evidence>
<keyword evidence="1" id="KW-0472">Membrane</keyword>
<dbReference type="RefSeq" id="XP_011778347.1">
    <property type="nucleotide sequence ID" value="XM_011780045.1"/>
</dbReference>
<feature type="transmembrane region" description="Helical" evidence="1">
    <location>
        <begin position="122"/>
        <end position="142"/>
    </location>
</feature>
<protein>
    <submittedName>
        <fullName evidence="2">T. brucei spp.-specific protein</fullName>
    </submittedName>
</protein>
<dbReference type="EMBL" id="FN554973">
    <property type="protein sequence ID" value="CBH16083.1"/>
    <property type="molecule type" value="Genomic_DNA"/>
</dbReference>
<keyword evidence="1" id="KW-0812">Transmembrane</keyword>
<gene>
    <name evidence="2" type="ORF">TbgDal_X11780</name>
</gene>
<reference evidence="3" key="1">
    <citation type="journal article" date="2010" name="PLoS Negl. Trop. Dis.">
        <title>The genome sequence of Trypanosoma brucei gambiense, causative agent of chronic human african trypanosomiasis.</title>
        <authorList>
            <person name="Jackson A.P."/>
            <person name="Sanders M."/>
            <person name="Berry A."/>
            <person name="McQuillan J."/>
            <person name="Aslett M.A."/>
            <person name="Quail M.A."/>
            <person name="Chukualim B."/>
            <person name="Capewell P."/>
            <person name="MacLeod A."/>
            <person name="Melville S.E."/>
            <person name="Gibson W."/>
            <person name="Barry J.D."/>
            <person name="Berriman M."/>
            <person name="Hertz-Fowler C."/>
        </authorList>
    </citation>
    <scope>NUCLEOTIDE SEQUENCE [LARGE SCALE GENOMIC DNA]</scope>
    <source>
        <strain evidence="3">MHOM/CI/86/DAL972</strain>
    </source>
</reference>
<feature type="transmembrane region" description="Helical" evidence="1">
    <location>
        <begin position="76"/>
        <end position="102"/>
    </location>
</feature>
<keyword evidence="1" id="KW-1133">Transmembrane helix</keyword>
<feature type="transmembrane region" description="Helical" evidence="1">
    <location>
        <begin position="7"/>
        <end position="26"/>
    </location>
</feature>
<accession>D0A489</accession>
<dbReference type="VEuPathDB" id="TriTrypDB:Tbg972.10.11780"/>
<dbReference type="KEGG" id="tbg:TbgDal_X11780"/>
<dbReference type="Proteomes" id="UP000002316">
    <property type="component" value="Chromosome 10"/>
</dbReference>
<organism evidence="2 3">
    <name type="scientific">Trypanosoma brucei gambiense (strain MHOM/CI/86/DAL972)</name>
    <dbReference type="NCBI Taxonomy" id="679716"/>
    <lineage>
        <taxon>Eukaryota</taxon>
        <taxon>Discoba</taxon>
        <taxon>Euglenozoa</taxon>
        <taxon>Kinetoplastea</taxon>
        <taxon>Metakinetoplastina</taxon>
        <taxon>Trypanosomatida</taxon>
        <taxon>Trypanosomatidae</taxon>
        <taxon>Trypanosoma</taxon>
    </lineage>
</organism>
<feature type="transmembrane region" description="Helical" evidence="1">
    <location>
        <begin position="46"/>
        <end position="69"/>
    </location>
</feature>
<name>D0A489_TRYB9</name>
<proteinExistence type="predicted"/>
<evidence type="ECO:0000313" key="2">
    <source>
        <dbReference type="EMBL" id="CBH16083.1"/>
    </source>
</evidence>
<evidence type="ECO:0000256" key="1">
    <source>
        <dbReference type="SAM" id="Phobius"/>
    </source>
</evidence>
<dbReference type="AlphaFoldDB" id="D0A489"/>
<dbReference type="GeneID" id="23864360"/>
<sequence length="192" mass="21972">MWLRVRLHFLSLFSLYLLVTFLVLIAEFQPTMRLPHPSNSTWYCRVPFFFFLLPFLLLSIFSSFCKFIYGGCDPLFLFLFLHFLYSFLSVMLFFFFFFFSVAASSTLSFDCRNICTASPLQFPVFSFTFFLFSFFVTPRVTAGTAAAFRSSHVFGSFVGGSGGDVTAISGRVRVLCDCGENIWLHTCGEEII</sequence>